<evidence type="ECO:0000256" key="10">
    <source>
        <dbReference type="SAM" id="Phobius"/>
    </source>
</evidence>
<dbReference type="InterPro" id="IPR001128">
    <property type="entry name" value="Cyt_P450"/>
</dbReference>
<dbReference type="PANTHER" id="PTHR47943:SF9">
    <property type="entry name" value="CYTOCHROME P450"/>
    <property type="match status" value="1"/>
</dbReference>
<accession>A0AAD8H733</accession>
<dbReference type="SUPFAM" id="SSF48264">
    <property type="entry name" value="Cytochrome P450"/>
    <property type="match status" value="1"/>
</dbReference>
<evidence type="ECO:0000313" key="11">
    <source>
        <dbReference type="EMBL" id="KAK1361031.1"/>
    </source>
</evidence>
<keyword evidence="5" id="KW-0479">Metal-binding</keyword>
<dbReference type="InterPro" id="IPR002401">
    <property type="entry name" value="Cyt_P450_E_grp-I"/>
</dbReference>
<keyword evidence="8" id="KW-0503">Monooxygenase</keyword>
<sequence length="401" mass="45085">MSPTDFILVFLLVAVVIHFFRTILTTRGRHNQLPPGPPGLPLVGHLHMLGKFPPRTLYKLSQKYGPIMSLRLGSVPTIIVSSPSAAELFLKTHDTVFASRPKSHAAYYSPDGTKAMGISDQYGPYWRSVRKFCTLELLSVTRIDAMAGQRREELRLVVESLKKAAGGRVVVDVSEKVVRLIEDMTCRMLFGKSKDDRFNLSEIVHELAEVMGAFNIADFIPFLGALDLQGLNRRLRVTSRAADKILETIIDDHENDASIDNKKHIRDFVDVILSLRNSHTTTHEQLANNINRSNIKAILLDLIFAAIDTSHAAIEWIMSELIRHPRVMKLVQEEIGNVTPDCEFVEESHLSKLNYLDMLVHSFDWELPFGISPNGLNMDESFGLTVPRAKNLLAIPSVRFP</sequence>
<dbReference type="PANTHER" id="PTHR47943">
    <property type="entry name" value="CYTOCHROME P450 93A3-LIKE"/>
    <property type="match status" value="1"/>
</dbReference>
<keyword evidence="6" id="KW-0560">Oxidoreductase</keyword>
<dbReference type="Pfam" id="PF00067">
    <property type="entry name" value="p450"/>
    <property type="match status" value="1"/>
</dbReference>
<dbReference type="GO" id="GO:0016705">
    <property type="term" value="F:oxidoreductase activity, acting on paired donors, with incorporation or reduction of molecular oxygen"/>
    <property type="evidence" value="ECO:0007669"/>
    <property type="project" value="InterPro"/>
</dbReference>
<dbReference type="GO" id="GO:0020037">
    <property type="term" value="F:heme binding"/>
    <property type="evidence" value="ECO:0007669"/>
    <property type="project" value="InterPro"/>
</dbReference>
<reference evidence="11" key="2">
    <citation type="submission" date="2023-05" db="EMBL/GenBank/DDBJ databases">
        <authorList>
            <person name="Schelkunov M.I."/>
        </authorList>
    </citation>
    <scope>NUCLEOTIDE SEQUENCE</scope>
    <source>
        <strain evidence="11">Hsosn_3</strain>
        <tissue evidence="11">Leaf</tissue>
    </source>
</reference>
<dbReference type="GO" id="GO:0009805">
    <property type="term" value="P:coumarin biosynthetic process"/>
    <property type="evidence" value="ECO:0007669"/>
    <property type="project" value="UniProtKB-ARBA"/>
</dbReference>
<keyword evidence="4" id="KW-0349">Heme</keyword>
<keyword evidence="12" id="KW-1185">Reference proteome</keyword>
<proteinExistence type="inferred from homology"/>
<evidence type="ECO:0000256" key="5">
    <source>
        <dbReference type="ARBA" id="ARBA00022723"/>
    </source>
</evidence>
<keyword evidence="9 10" id="KW-0472">Membrane</keyword>
<reference evidence="11" key="1">
    <citation type="submission" date="2023-02" db="EMBL/GenBank/DDBJ databases">
        <title>Genome of toxic invasive species Heracleum sosnowskyi carries increased number of genes despite the absence of recent whole-genome duplications.</title>
        <authorList>
            <person name="Schelkunov M."/>
            <person name="Shtratnikova V."/>
            <person name="Makarenko M."/>
            <person name="Klepikova A."/>
            <person name="Omelchenko D."/>
            <person name="Novikova G."/>
            <person name="Obukhova E."/>
            <person name="Bogdanov V."/>
            <person name="Penin A."/>
            <person name="Logacheva M."/>
        </authorList>
    </citation>
    <scope>NUCLEOTIDE SEQUENCE</scope>
    <source>
        <strain evidence="11">Hsosn_3</strain>
        <tissue evidence="11">Leaf</tissue>
    </source>
</reference>
<evidence type="ECO:0000256" key="1">
    <source>
        <dbReference type="ARBA" id="ARBA00001971"/>
    </source>
</evidence>
<evidence type="ECO:0000256" key="8">
    <source>
        <dbReference type="ARBA" id="ARBA00023033"/>
    </source>
</evidence>
<evidence type="ECO:0000313" key="12">
    <source>
        <dbReference type="Proteomes" id="UP001237642"/>
    </source>
</evidence>
<gene>
    <name evidence="11" type="ORF">POM88_045505</name>
</gene>
<evidence type="ECO:0000256" key="3">
    <source>
        <dbReference type="ARBA" id="ARBA00010617"/>
    </source>
</evidence>
<dbReference type="AlphaFoldDB" id="A0AAD8H733"/>
<dbReference type="Proteomes" id="UP001237642">
    <property type="component" value="Unassembled WGS sequence"/>
</dbReference>
<dbReference type="GO" id="GO:0005506">
    <property type="term" value="F:iron ion binding"/>
    <property type="evidence" value="ECO:0007669"/>
    <property type="project" value="InterPro"/>
</dbReference>
<dbReference type="EMBL" id="JAUIZM010000010">
    <property type="protein sequence ID" value="KAK1361031.1"/>
    <property type="molecule type" value="Genomic_DNA"/>
</dbReference>
<evidence type="ECO:0000256" key="6">
    <source>
        <dbReference type="ARBA" id="ARBA00023002"/>
    </source>
</evidence>
<protein>
    <submittedName>
        <fullName evidence="11">Cytochrome P450 superfamily protein</fullName>
    </submittedName>
</protein>
<keyword evidence="10" id="KW-1133">Transmembrane helix</keyword>
<evidence type="ECO:0000256" key="9">
    <source>
        <dbReference type="ARBA" id="ARBA00023136"/>
    </source>
</evidence>
<keyword evidence="7" id="KW-0408">Iron</keyword>
<comment type="cofactor">
    <cofactor evidence="1">
        <name>heme</name>
        <dbReference type="ChEBI" id="CHEBI:30413"/>
    </cofactor>
</comment>
<comment type="caution">
    <text evidence="11">The sequence shown here is derived from an EMBL/GenBank/DDBJ whole genome shotgun (WGS) entry which is preliminary data.</text>
</comment>
<dbReference type="InterPro" id="IPR036396">
    <property type="entry name" value="Cyt_P450_sf"/>
</dbReference>
<evidence type="ECO:0000256" key="4">
    <source>
        <dbReference type="ARBA" id="ARBA00022617"/>
    </source>
</evidence>
<dbReference type="Gene3D" id="1.10.630.10">
    <property type="entry name" value="Cytochrome P450"/>
    <property type="match status" value="1"/>
</dbReference>
<feature type="transmembrane region" description="Helical" evidence="10">
    <location>
        <begin position="6"/>
        <end position="24"/>
    </location>
</feature>
<evidence type="ECO:0000256" key="7">
    <source>
        <dbReference type="ARBA" id="ARBA00023004"/>
    </source>
</evidence>
<comment type="subcellular location">
    <subcellularLocation>
        <location evidence="2">Membrane</location>
    </subcellularLocation>
</comment>
<evidence type="ECO:0000256" key="2">
    <source>
        <dbReference type="ARBA" id="ARBA00004370"/>
    </source>
</evidence>
<organism evidence="11 12">
    <name type="scientific">Heracleum sosnowskyi</name>
    <dbReference type="NCBI Taxonomy" id="360622"/>
    <lineage>
        <taxon>Eukaryota</taxon>
        <taxon>Viridiplantae</taxon>
        <taxon>Streptophyta</taxon>
        <taxon>Embryophyta</taxon>
        <taxon>Tracheophyta</taxon>
        <taxon>Spermatophyta</taxon>
        <taxon>Magnoliopsida</taxon>
        <taxon>eudicotyledons</taxon>
        <taxon>Gunneridae</taxon>
        <taxon>Pentapetalae</taxon>
        <taxon>asterids</taxon>
        <taxon>campanulids</taxon>
        <taxon>Apiales</taxon>
        <taxon>Apiaceae</taxon>
        <taxon>Apioideae</taxon>
        <taxon>apioid superclade</taxon>
        <taxon>Tordylieae</taxon>
        <taxon>Tordyliinae</taxon>
        <taxon>Heracleum</taxon>
    </lineage>
</organism>
<dbReference type="PRINTS" id="PR00463">
    <property type="entry name" value="EP450I"/>
</dbReference>
<name>A0AAD8H733_9APIA</name>
<dbReference type="GO" id="GO:0016020">
    <property type="term" value="C:membrane"/>
    <property type="evidence" value="ECO:0007669"/>
    <property type="project" value="UniProtKB-SubCell"/>
</dbReference>
<comment type="similarity">
    <text evidence="3">Belongs to the cytochrome P450 family.</text>
</comment>
<dbReference type="GO" id="GO:0004497">
    <property type="term" value="F:monooxygenase activity"/>
    <property type="evidence" value="ECO:0007669"/>
    <property type="project" value="UniProtKB-KW"/>
</dbReference>
<keyword evidence="10" id="KW-0812">Transmembrane</keyword>